<feature type="compositionally biased region" description="Low complexity" evidence="1">
    <location>
        <begin position="7"/>
        <end position="20"/>
    </location>
</feature>
<feature type="region of interest" description="Disordered" evidence="1">
    <location>
        <begin position="68"/>
        <end position="90"/>
    </location>
</feature>
<dbReference type="InterPro" id="IPR059026">
    <property type="entry name" value="LpqB_N"/>
</dbReference>
<reference evidence="4 5" key="1">
    <citation type="journal article" date="2016" name="Front. Microbiol.">
        <title>Genomic Resource of Rice Seed Associated Bacteria.</title>
        <authorList>
            <person name="Midha S."/>
            <person name="Bansal K."/>
            <person name="Sharma S."/>
            <person name="Kumar N."/>
            <person name="Patil P.P."/>
            <person name="Chaudhry V."/>
            <person name="Patil P.B."/>
        </authorList>
    </citation>
    <scope>NUCLEOTIDE SEQUENCE [LARGE SCALE GENOMIC DNA]</scope>
    <source>
        <strain evidence="4 5">NS184</strain>
    </source>
</reference>
<proteinExistence type="predicted"/>
<dbReference type="OrthoDB" id="3226781at2"/>
<gene>
    <name evidence="4" type="ORF">NS184_13235</name>
</gene>
<dbReference type="SMART" id="SM00909">
    <property type="entry name" value="Germane"/>
    <property type="match status" value="1"/>
</dbReference>
<feature type="domain" description="GerMN" evidence="3">
    <location>
        <begin position="236"/>
        <end position="326"/>
    </location>
</feature>
<feature type="transmembrane region" description="Helical" evidence="2">
    <location>
        <begin position="41"/>
        <end position="62"/>
    </location>
</feature>
<name>A0A175RLP2_9MICO</name>
<feature type="region of interest" description="Disordered" evidence="1">
    <location>
        <begin position="1"/>
        <end position="20"/>
    </location>
</feature>
<protein>
    <recommendedName>
        <fullName evidence="3">GerMN domain-containing protein</fullName>
    </recommendedName>
</protein>
<dbReference type="Pfam" id="PF25976">
    <property type="entry name" value="LpqB_N"/>
    <property type="match status" value="1"/>
</dbReference>
<accession>A0A175RLP2</accession>
<dbReference type="Pfam" id="PF10646">
    <property type="entry name" value="Germane"/>
    <property type="match status" value="1"/>
</dbReference>
<evidence type="ECO:0000256" key="2">
    <source>
        <dbReference type="SAM" id="Phobius"/>
    </source>
</evidence>
<comment type="caution">
    <text evidence="4">The sequence shown here is derived from an EMBL/GenBank/DDBJ whole genome shotgun (WGS) entry which is preliminary data.</text>
</comment>
<dbReference type="RefSeq" id="WP_058726568.1">
    <property type="nucleotide sequence ID" value="NZ_LDQC01000077.1"/>
</dbReference>
<keyword evidence="2" id="KW-1133">Transmembrane helix</keyword>
<keyword evidence="2" id="KW-0472">Membrane</keyword>
<organism evidence="4 5">
    <name type="scientific">Curtobacterium luteum</name>
    <dbReference type="NCBI Taxonomy" id="33881"/>
    <lineage>
        <taxon>Bacteria</taxon>
        <taxon>Bacillati</taxon>
        <taxon>Actinomycetota</taxon>
        <taxon>Actinomycetes</taxon>
        <taxon>Micrococcales</taxon>
        <taxon>Microbacteriaceae</taxon>
        <taxon>Curtobacterium</taxon>
    </lineage>
</organism>
<dbReference type="STRING" id="33881.NS184_13235"/>
<keyword evidence="2" id="KW-0812">Transmembrane</keyword>
<evidence type="ECO:0000313" key="5">
    <source>
        <dbReference type="Proteomes" id="UP000078252"/>
    </source>
</evidence>
<dbReference type="AlphaFoldDB" id="A0A175RLP2"/>
<sequence length="595" mass="61549">MTRRTAGRPAAGRRAAAGAPTVAPRRGLRLAVVPRRGLRHALAVAVAALTLVALAACAAIPVSGDVRSGQSIKDESVSGVELRPDGPSGGEDQTAVLRGFIAAATGAQNNYATAREFLSSDFAQKWNPRQGVTISDGSGQVERVGANELTYTLTASASVDSDGEYTQAVRPTTSTLTFQFVREGDDWRIASAPDGIILSPVRFQSVFQQHALYYFDPTGDWLVPDVRWFLAQSSVSTRVVSALLAGPADWLDGAVVSAFPKGTQLSLNAVTIENGTAQVDLSSAALRASTADRVRMREQLAKSLATVASVSSVTMTVEGASLSVPSGGSSDAQQNPDVDPRPLVEARGKVGYAAGTGSVSALGGGMSQQIVALDPDAVSLSASGTFAAVRSDEGVFVVRSGQQRLRIDTRTDLVPPSVDEVGGGSVWVASTGQSAKVRSYSLTGEPHDVATTLPSGKLVSFQVSRDATRALALLQTPDGPALYVMAIERDRDRVPTKLGPPVRVQAASEDAVSATWVSDVDVASVGQTDSGPEIVRSTIGGRATTLPQPDGRATTIVGGSGGSLLLRMSSGQVLQSTGGGWEPTGVTASVLGTQR</sequence>
<dbReference type="InterPro" id="IPR019606">
    <property type="entry name" value="GerMN"/>
</dbReference>
<evidence type="ECO:0000259" key="3">
    <source>
        <dbReference type="SMART" id="SM00909"/>
    </source>
</evidence>
<evidence type="ECO:0000313" key="4">
    <source>
        <dbReference type="EMBL" id="KTR03739.1"/>
    </source>
</evidence>
<dbReference type="Proteomes" id="UP000078252">
    <property type="component" value="Unassembled WGS sequence"/>
</dbReference>
<dbReference type="PATRIC" id="fig|33881.3.peg.3060"/>
<dbReference type="EMBL" id="LDQC01000077">
    <property type="protein sequence ID" value="KTR03739.1"/>
    <property type="molecule type" value="Genomic_DNA"/>
</dbReference>
<evidence type="ECO:0000256" key="1">
    <source>
        <dbReference type="SAM" id="MobiDB-lite"/>
    </source>
</evidence>